<keyword evidence="2" id="KW-1185">Reference proteome</keyword>
<evidence type="ECO:0000313" key="1">
    <source>
        <dbReference type="EMBL" id="EAY29017.1"/>
    </source>
</evidence>
<dbReference type="Proteomes" id="UP000004095">
    <property type="component" value="Unassembled WGS sequence"/>
</dbReference>
<dbReference type="AlphaFoldDB" id="A1ZL51"/>
<proteinExistence type="predicted"/>
<reference evidence="1 2" key="1">
    <citation type="submission" date="2007-01" db="EMBL/GenBank/DDBJ databases">
        <authorList>
            <person name="Haygood M."/>
            <person name="Podell S."/>
            <person name="Anderson C."/>
            <person name="Hopkinson B."/>
            <person name="Roe K."/>
            <person name="Barbeau K."/>
            <person name="Gaasterland T."/>
            <person name="Ferriera S."/>
            <person name="Johnson J."/>
            <person name="Kravitz S."/>
            <person name="Beeson K."/>
            <person name="Sutton G."/>
            <person name="Rogers Y.-H."/>
            <person name="Friedman R."/>
            <person name="Frazier M."/>
            <person name="Venter J.C."/>
        </authorList>
    </citation>
    <scope>NUCLEOTIDE SEQUENCE [LARGE SCALE GENOMIC DNA]</scope>
    <source>
        <strain evidence="1 2">ATCC 23134</strain>
    </source>
</reference>
<sequence length="248" mass="28339">MNTIQTYDFPGKQISMEYVLPTTMQSLEEVTNIGLDAIETVTKNNFEFFCADITLGLFDHELWYPVEDLPEEFATWMLKTSHTPEQVVCKPFYTKQQLKEVDCLSTAEVFDAIHYITQKTPNASSEHAQVFWQDISFRSLRTLLPDWNPNLPLMLQTGNKVFEYPTKTTNKGTFVNAPMDSYILQSPASLVLENDGGNSLTLTIYLLWSCWTEKQMPGAKLIEERVNQLKNNGWQLKLSTVPFIGSST</sequence>
<protein>
    <submittedName>
        <fullName evidence="1">Uncharacterized protein</fullName>
    </submittedName>
</protein>
<evidence type="ECO:0000313" key="2">
    <source>
        <dbReference type="Proteomes" id="UP000004095"/>
    </source>
</evidence>
<name>A1ZL51_MICM2</name>
<accession>A1ZL51</accession>
<dbReference type="EMBL" id="AAWS01000013">
    <property type="protein sequence ID" value="EAY29017.1"/>
    <property type="molecule type" value="Genomic_DNA"/>
</dbReference>
<organism evidence="1 2">
    <name type="scientific">Microscilla marina ATCC 23134</name>
    <dbReference type="NCBI Taxonomy" id="313606"/>
    <lineage>
        <taxon>Bacteria</taxon>
        <taxon>Pseudomonadati</taxon>
        <taxon>Bacteroidota</taxon>
        <taxon>Cytophagia</taxon>
        <taxon>Cytophagales</taxon>
        <taxon>Microscillaceae</taxon>
        <taxon>Microscilla</taxon>
    </lineage>
</organism>
<gene>
    <name evidence="1" type="ORF">M23134_00171</name>
</gene>
<dbReference type="RefSeq" id="WP_002697238.1">
    <property type="nucleotide sequence ID" value="NZ_AAWS01000013.1"/>
</dbReference>
<comment type="caution">
    <text evidence="1">The sequence shown here is derived from an EMBL/GenBank/DDBJ whole genome shotgun (WGS) entry which is preliminary data.</text>
</comment>